<gene>
    <name evidence="1" type="ORF">METZ01_LOCUS251386</name>
</gene>
<protein>
    <submittedName>
        <fullName evidence="1">Uncharacterized protein</fullName>
    </submittedName>
</protein>
<name>A0A382IGZ7_9ZZZZ</name>
<dbReference type="EMBL" id="UINC01067143">
    <property type="protein sequence ID" value="SVB98532.1"/>
    <property type="molecule type" value="Genomic_DNA"/>
</dbReference>
<dbReference type="Pfam" id="PF14559">
    <property type="entry name" value="TPR_19"/>
    <property type="match status" value="1"/>
</dbReference>
<dbReference type="AlphaFoldDB" id="A0A382IGZ7"/>
<reference evidence="1" key="1">
    <citation type="submission" date="2018-05" db="EMBL/GenBank/DDBJ databases">
        <authorList>
            <person name="Lanie J.A."/>
            <person name="Ng W.-L."/>
            <person name="Kazmierczak K.M."/>
            <person name="Andrzejewski T.M."/>
            <person name="Davidsen T.M."/>
            <person name="Wayne K.J."/>
            <person name="Tettelin H."/>
            <person name="Glass J.I."/>
            <person name="Rusch D."/>
            <person name="Podicherti R."/>
            <person name="Tsui H.-C.T."/>
            <person name="Winkler M.E."/>
        </authorList>
    </citation>
    <scope>NUCLEOTIDE SEQUENCE</scope>
</reference>
<feature type="non-terminal residue" evidence="1">
    <location>
        <position position="1"/>
    </location>
</feature>
<dbReference type="InterPro" id="IPR011990">
    <property type="entry name" value="TPR-like_helical_dom_sf"/>
</dbReference>
<dbReference type="Gene3D" id="1.25.40.10">
    <property type="entry name" value="Tetratricopeptide repeat domain"/>
    <property type="match status" value="1"/>
</dbReference>
<evidence type="ECO:0000313" key="1">
    <source>
        <dbReference type="EMBL" id="SVB98532.1"/>
    </source>
</evidence>
<sequence length="61" mass="6804">VAKLEKIFQEALQYQRAGKLEAAVEVYKQFLSVVPGQPDALNNMGVCLIELDRSNEAIKIL</sequence>
<accession>A0A382IGZ7</accession>
<organism evidence="1">
    <name type="scientific">marine metagenome</name>
    <dbReference type="NCBI Taxonomy" id="408172"/>
    <lineage>
        <taxon>unclassified sequences</taxon>
        <taxon>metagenomes</taxon>
        <taxon>ecological metagenomes</taxon>
    </lineage>
</organism>
<proteinExistence type="predicted"/>
<feature type="non-terminal residue" evidence="1">
    <location>
        <position position="61"/>
    </location>
</feature>
<dbReference type="SUPFAM" id="SSF48452">
    <property type="entry name" value="TPR-like"/>
    <property type="match status" value="1"/>
</dbReference>